<evidence type="ECO:0000256" key="8">
    <source>
        <dbReference type="SAM" id="Phobius"/>
    </source>
</evidence>
<dbReference type="InterPro" id="IPR005467">
    <property type="entry name" value="His_kinase_dom"/>
</dbReference>
<comment type="subcellular location">
    <subcellularLocation>
        <location evidence="2">Cell membrane</location>
    </subcellularLocation>
</comment>
<evidence type="ECO:0000256" key="7">
    <source>
        <dbReference type="ARBA" id="ARBA00023012"/>
    </source>
</evidence>
<keyword evidence="7" id="KW-0902">Two-component regulatory system</keyword>
<dbReference type="Gene3D" id="3.30.565.10">
    <property type="entry name" value="Histidine kinase-like ATPase, C-terminal domain"/>
    <property type="match status" value="1"/>
</dbReference>
<evidence type="ECO:0000256" key="1">
    <source>
        <dbReference type="ARBA" id="ARBA00000085"/>
    </source>
</evidence>
<keyword evidence="8" id="KW-0812">Transmembrane</keyword>
<dbReference type="InterPro" id="IPR050736">
    <property type="entry name" value="Sensor_HK_Regulatory"/>
</dbReference>
<dbReference type="PROSITE" id="PS50109">
    <property type="entry name" value="HIS_KIN"/>
    <property type="match status" value="1"/>
</dbReference>
<reference evidence="10 11" key="1">
    <citation type="journal article" date="2019" name="Int. J. Syst. Evol. Microbiol.">
        <title>The Global Catalogue of Microorganisms (GCM) 10K type strain sequencing project: providing services to taxonomists for standard genome sequencing and annotation.</title>
        <authorList>
            <consortium name="The Broad Institute Genomics Platform"/>
            <consortium name="The Broad Institute Genome Sequencing Center for Infectious Disease"/>
            <person name="Wu L."/>
            <person name="Ma J."/>
        </authorList>
    </citation>
    <scope>NUCLEOTIDE SEQUENCE [LARGE SCALE GENOMIC DNA]</scope>
    <source>
        <strain evidence="10 11">JCM 3272</strain>
    </source>
</reference>
<dbReference type="Proteomes" id="UP001501444">
    <property type="component" value="Unassembled WGS sequence"/>
</dbReference>
<dbReference type="Gene3D" id="1.10.287.130">
    <property type="match status" value="1"/>
</dbReference>
<comment type="catalytic activity">
    <reaction evidence="1">
        <text>ATP + protein L-histidine = ADP + protein N-phospho-L-histidine.</text>
        <dbReference type="EC" id="2.7.13.3"/>
    </reaction>
</comment>
<protein>
    <recommendedName>
        <fullName evidence="3">histidine kinase</fullName>
        <ecNumber evidence="3">2.7.13.3</ecNumber>
    </recommendedName>
</protein>
<dbReference type="InterPro" id="IPR003594">
    <property type="entry name" value="HATPase_dom"/>
</dbReference>
<evidence type="ECO:0000256" key="4">
    <source>
        <dbReference type="ARBA" id="ARBA00022553"/>
    </source>
</evidence>
<feature type="transmembrane region" description="Helical" evidence="8">
    <location>
        <begin position="44"/>
        <end position="62"/>
    </location>
</feature>
<accession>A0ABN3HR99</accession>
<proteinExistence type="predicted"/>
<dbReference type="InterPro" id="IPR004358">
    <property type="entry name" value="Sig_transdc_His_kin-like_C"/>
</dbReference>
<dbReference type="PRINTS" id="PR00344">
    <property type="entry name" value="BCTRLSENSOR"/>
</dbReference>
<feature type="transmembrane region" description="Helical" evidence="8">
    <location>
        <begin position="14"/>
        <end position="32"/>
    </location>
</feature>
<dbReference type="InterPro" id="IPR003661">
    <property type="entry name" value="HisK_dim/P_dom"/>
</dbReference>
<comment type="caution">
    <text evidence="10">The sequence shown here is derived from an EMBL/GenBank/DDBJ whole genome shotgun (WGS) entry which is preliminary data.</text>
</comment>
<dbReference type="EC" id="2.7.13.3" evidence="3"/>
<organism evidence="10 11">
    <name type="scientific">Dactylosporangium salmoneum</name>
    <dbReference type="NCBI Taxonomy" id="53361"/>
    <lineage>
        <taxon>Bacteria</taxon>
        <taxon>Bacillati</taxon>
        <taxon>Actinomycetota</taxon>
        <taxon>Actinomycetes</taxon>
        <taxon>Micromonosporales</taxon>
        <taxon>Micromonosporaceae</taxon>
        <taxon>Dactylosporangium</taxon>
    </lineage>
</organism>
<dbReference type="Pfam" id="PF00512">
    <property type="entry name" value="HisKA"/>
    <property type="match status" value="1"/>
</dbReference>
<dbReference type="EMBL" id="BAAARV010000099">
    <property type="protein sequence ID" value="GAA2385697.1"/>
    <property type="molecule type" value="Genomic_DNA"/>
</dbReference>
<dbReference type="RefSeq" id="WP_344619383.1">
    <property type="nucleotide sequence ID" value="NZ_BAAARV010000099.1"/>
</dbReference>
<evidence type="ECO:0000259" key="9">
    <source>
        <dbReference type="PROSITE" id="PS50109"/>
    </source>
</evidence>
<keyword evidence="6" id="KW-0418">Kinase</keyword>
<evidence type="ECO:0000313" key="11">
    <source>
        <dbReference type="Proteomes" id="UP001501444"/>
    </source>
</evidence>
<dbReference type="CDD" id="cd00082">
    <property type="entry name" value="HisKA"/>
    <property type="match status" value="1"/>
</dbReference>
<dbReference type="CDD" id="cd00075">
    <property type="entry name" value="HATPase"/>
    <property type="match status" value="1"/>
</dbReference>
<dbReference type="PANTHER" id="PTHR43711">
    <property type="entry name" value="TWO-COMPONENT HISTIDINE KINASE"/>
    <property type="match status" value="1"/>
</dbReference>
<dbReference type="SUPFAM" id="SSF47384">
    <property type="entry name" value="Homodimeric domain of signal transducing histidine kinase"/>
    <property type="match status" value="1"/>
</dbReference>
<feature type="transmembrane region" description="Helical" evidence="8">
    <location>
        <begin position="68"/>
        <end position="101"/>
    </location>
</feature>
<dbReference type="PANTHER" id="PTHR43711:SF32">
    <property type="entry name" value="SENSOR-TYPE HISTIDINE KINASE PRRB"/>
    <property type="match status" value="1"/>
</dbReference>
<dbReference type="SMART" id="SM00388">
    <property type="entry name" value="HisKA"/>
    <property type="match status" value="1"/>
</dbReference>
<feature type="domain" description="Histidine kinase" evidence="9">
    <location>
        <begin position="180"/>
        <end position="386"/>
    </location>
</feature>
<dbReference type="SMART" id="SM00387">
    <property type="entry name" value="HATPase_c"/>
    <property type="match status" value="1"/>
</dbReference>
<name>A0ABN3HR99_9ACTN</name>
<dbReference type="InterPro" id="IPR036890">
    <property type="entry name" value="HATPase_C_sf"/>
</dbReference>
<dbReference type="SUPFAM" id="SSF55874">
    <property type="entry name" value="ATPase domain of HSP90 chaperone/DNA topoisomerase II/histidine kinase"/>
    <property type="match status" value="1"/>
</dbReference>
<evidence type="ECO:0000256" key="6">
    <source>
        <dbReference type="ARBA" id="ARBA00022777"/>
    </source>
</evidence>
<dbReference type="InterPro" id="IPR036097">
    <property type="entry name" value="HisK_dim/P_sf"/>
</dbReference>
<keyword evidence="4" id="KW-0597">Phosphoprotein</keyword>
<evidence type="ECO:0000256" key="5">
    <source>
        <dbReference type="ARBA" id="ARBA00022679"/>
    </source>
</evidence>
<sequence>MTDRPPGEPGRTRAAGRSACGLFALAGVLAFAGMVQPGARAGDLLVVAVADLALAAVAWWTPQRGAPLLAVAALVVLAYSAWAFGGVAAGTGPFFVLLFAWVGLHHPPWTAVALAPLTASAYVAPLLATHQPPEVVGSAVVFVPVTTAVGEVIARRVRQLHRARMQVEAAERWRAALMVTLAHDVRAPLTSVQMALEMLDDDPQPEPSDRHRLAASALRQTARITRLAGGLLDAGRIEHGTLRLDRRPVPLRAAAEAAAALTPAAALTFIAVPADLVVDADPDRLEQILVNLIGNAARHGAAPFVVAASADGAAVDLSVRDHGTGVPDDKRAALFERYAPGAGGTPGSVGLGLWIVRELARAHGGDARYEPAEPGARFVVRLPAWSA</sequence>
<keyword evidence="8" id="KW-0472">Membrane</keyword>
<evidence type="ECO:0000313" key="10">
    <source>
        <dbReference type="EMBL" id="GAA2385697.1"/>
    </source>
</evidence>
<keyword evidence="5" id="KW-0808">Transferase</keyword>
<gene>
    <name evidence="10" type="ORF">GCM10010170_095710</name>
</gene>
<keyword evidence="8" id="KW-1133">Transmembrane helix</keyword>
<evidence type="ECO:0000256" key="3">
    <source>
        <dbReference type="ARBA" id="ARBA00012438"/>
    </source>
</evidence>
<evidence type="ECO:0000256" key="2">
    <source>
        <dbReference type="ARBA" id="ARBA00004236"/>
    </source>
</evidence>
<keyword evidence="11" id="KW-1185">Reference proteome</keyword>
<dbReference type="Pfam" id="PF02518">
    <property type="entry name" value="HATPase_c"/>
    <property type="match status" value="1"/>
</dbReference>